<evidence type="ECO:0000259" key="1">
    <source>
        <dbReference type="Pfam" id="PF02627"/>
    </source>
</evidence>
<dbReference type="eggNOG" id="COG2128">
    <property type="taxonomic scope" value="Bacteria"/>
</dbReference>
<dbReference type="SUPFAM" id="SSF69118">
    <property type="entry name" value="AhpD-like"/>
    <property type="match status" value="1"/>
</dbReference>
<dbReference type="Pfam" id="PF02627">
    <property type="entry name" value="CMD"/>
    <property type="match status" value="1"/>
</dbReference>
<organism evidence="2 3">
    <name type="scientific">Aromatoleum aromaticum (strain DSM 19018 / LMG 30748 / EbN1)</name>
    <name type="common">Azoarcus sp. (strain EbN1)</name>
    <dbReference type="NCBI Taxonomy" id="76114"/>
    <lineage>
        <taxon>Bacteria</taxon>
        <taxon>Pseudomonadati</taxon>
        <taxon>Pseudomonadota</taxon>
        <taxon>Betaproteobacteria</taxon>
        <taxon>Rhodocyclales</taxon>
        <taxon>Rhodocyclaceae</taxon>
        <taxon>Aromatoleum</taxon>
    </lineage>
</organism>
<dbReference type="GO" id="GO:0051920">
    <property type="term" value="F:peroxiredoxin activity"/>
    <property type="evidence" value="ECO:0007669"/>
    <property type="project" value="InterPro"/>
</dbReference>
<dbReference type="AlphaFoldDB" id="Q5NZZ9"/>
<dbReference type="RefSeq" id="WP_011239030.1">
    <property type="nucleotide sequence ID" value="NC_006513.1"/>
</dbReference>
<evidence type="ECO:0000313" key="2">
    <source>
        <dbReference type="EMBL" id="CAI09365.1"/>
    </source>
</evidence>
<sequence length="188" mass="21504">MAARLDKLSERDFPWYVRLVFAYQKRKYGQVLSPMWAWGRQPAIMFVFLLLIGRFKRLTSPAPLLRTLMSVRISQINHCDFCVDFNAHNFLAAHGAHEKIDFIDRWQEHPEVFSEEERAALAYAEAVTLNDDAGTARAMPELKRFFKDDAIVAITAWVGVQNLSSKFNDALGIPMHGFCRVPPCSPSE</sequence>
<dbReference type="Gene3D" id="1.20.1290.10">
    <property type="entry name" value="AhpD-like"/>
    <property type="match status" value="1"/>
</dbReference>
<dbReference type="InterPro" id="IPR003779">
    <property type="entry name" value="CMD-like"/>
</dbReference>
<keyword evidence="3" id="KW-1185">Reference proteome</keyword>
<dbReference type="PANTHER" id="PTHR34846:SF10">
    <property type="entry name" value="CYTOPLASMIC PROTEIN"/>
    <property type="match status" value="1"/>
</dbReference>
<dbReference type="OrthoDB" id="9801997at2"/>
<dbReference type="HOGENOM" id="CLU_082760_7_2_4"/>
<dbReference type="KEGG" id="eba:ebA5708"/>
<dbReference type="PANTHER" id="PTHR34846">
    <property type="entry name" value="4-CARBOXYMUCONOLACTONE DECARBOXYLASE FAMILY PROTEIN (AFU_ORTHOLOGUE AFUA_6G11590)"/>
    <property type="match status" value="1"/>
</dbReference>
<feature type="domain" description="Carboxymuconolactone decarboxylase-like" evidence="1">
    <location>
        <begin position="65"/>
        <end position="126"/>
    </location>
</feature>
<dbReference type="InterPro" id="IPR029032">
    <property type="entry name" value="AhpD-like"/>
</dbReference>
<name>Q5NZZ9_AROAE</name>
<proteinExistence type="predicted"/>
<evidence type="ECO:0000313" key="3">
    <source>
        <dbReference type="Proteomes" id="UP000006552"/>
    </source>
</evidence>
<accession>Q5NZZ9</accession>
<dbReference type="EMBL" id="CR555306">
    <property type="protein sequence ID" value="CAI09365.1"/>
    <property type="molecule type" value="Genomic_DNA"/>
</dbReference>
<dbReference type="Proteomes" id="UP000006552">
    <property type="component" value="Chromosome"/>
</dbReference>
<protein>
    <recommendedName>
        <fullName evidence="1">Carboxymuconolactone decarboxylase-like domain-containing protein</fullName>
    </recommendedName>
</protein>
<reference evidence="2 3" key="1">
    <citation type="journal article" date="2005" name="Arch. Microbiol.">
        <title>The genome sequence of an anaerobic aromatic-degrading denitrifying bacterium, strain EbN1.</title>
        <authorList>
            <person name="Rabus R."/>
            <person name="Kube M."/>
            <person name="Heider J."/>
            <person name="Beck A."/>
            <person name="Heitmann K."/>
            <person name="Widdel F."/>
            <person name="Reinhardt R."/>
        </authorList>
    </citation>
    <scope>NUCLEOTIDE SEQUENCE [LARGE SCALE GENOMIC DNA]</scope>
    <source>
        <strain evidence="2 3">EbN1</strain>
    </source>
</reference>
<gene>
    <name evidence="2" type="ORF">ebA5708</name>
</gene>